<reference evidence="2 3" key="1">
    <citation type="submission" date="2022-10" db="EMBL/GenBank/DDBJ databases">
        <title>Weissella fermenti sp. nov., isolated from fermented cabbage.</title>
        <authorList>
            <person name="Lee J.K."/>
            <person name="Baek J.H."/>
            <person name="Choi D.G."/>
            <person name="Kim J.M."/>
            <person name="Jeon C.O."/>
        </authorList>
    </citation>
    <scope>NUCLEOTIDE SEQUENCE [LARGE SCALE GENOMIC DNA]</scope>
    <source>
        <strain evidence="2 3">KACC 18534</strain>
    </source>
</reference>
<keyword evidence="3" id="KW-1185">Reference proteome</keyword>
<protein>
    <recommendedName>
        <fullName evidence="4">DUF4767 domain-containing protein</fullName>
    </recommendedName>
</protein>
<organism evidence="2 3">
    <name type="scientific">Weissella ceti</name>
    <dbReference type="NCBI Taxonomy" id="759620"/>
    <lineage>
        <taxon>Bacteria</taxon>
        <taxon>Bacillati</taxon>
        <taxon>Bacillota</taxon>
        <taxon>Bacilli</taxon>
        <taxon>Lactobacillales</taxon>
        <taxon>Lactobacillaceae</taxon>
        <taxon>Weissella</taxon>
    </lineage>
</organism>
<dbReference type="Proteomes" id="UP001526225">
    <property type="component" value="Unassembled WGS sequence"/>
</dbReference>
<accession>A0ABT3E6E1</accession>
<evidence type="ECO:0000256" key="1">
    <source>
        <dbReference type="SAM" id="MobiDB-lite"/>
    </source>
</evidence>
<evidence type="ECO:0000313" key="2">
    <source>
        <dbReference type="EMBL" id="MCW0953829.1"/>
    </source>
</evidence>
<dbReference type="EMBL" id="JAOZFE010000012">
    <property type="protein sequence ID" value="MCW0953829.1"/>
    <property type="molecule type" value="Genomic_DNA"/>
</dbReference>
<feature type="region of interest" description="Disordered" evidence="1">
    <location>
        <begin position="41"/>
        <end position="61"/>
    </location>
</feature>
<proteinExistence type="predicted"/>
<dbReference type="RefSeq" id="WP_213408600.1">
    <property type="nucleotide sequence ID" value="NZ_CP074441.1"/>
</dbReference>
<evidence type="ECO:0000313" key="3">
    <source>
        <dbReference type="Proteomes" id="UP001526225"/>
    </source>
</evidence>
<gene>
    <name evidence="2" type="ORF">OIT44_07170</name>
</gene>
<name>A0ABT3E6E1_9LACO</name>
<sequence length="197" mass="22105">MKKQIVWGIVLFVVLVVVGGGVYAHQQKQYKQEKTAAQQKKEELAAKQASTQAEKELEASQREQIVTMPTEPTKPADNIERGWTTKNAALFVTKVGQANKHRVDFPKLKVESSETLQAAPQFKAYFAKPYWAVTLQPNEKPRQAFLKNNGNHTVTMVLTQGTSAVPTHQYTINTNTYQVIKDKKVDIASSITTWNGF</sequence>
<comment type="caution">
    <text evidence="2">The sequence shown here is derived from an EMBL/GenBank/DDBJ whole genome shotgun (WGS) entry which is preliminary data.</text>
</comment>
<evidence type="ECO:0008006" key="4">
    <source>
        <dbReference type="Google" id="ProtNLM"/>
    </source>
</evidence>